<dbReference type="Proteomes" id="UP000215199">
    <property type="component" value="Unassembled WGS sequence"/>
</dbReference>
<protein>
    <submittedName>
        <fullName evidence="2">Uncharacterized protein</fullName>
    </submittedName>
</protein>
<dbReference type="AlphaFoldDB" id="A0A229SQN3"/>
<dbReference type="OrthoDB" id="3196580at2"/>
<reference evidence="3" key="1">
    <citation type="submission" date="2017-07" db="EMBL/GenBank/DDBJ databases">
        <title>Comparative genome mining reveals phylogenetic distribution patterns of secondary metabolites in Amycolatopsis.</title>
        <authorList>
            <person name="Adamek M."/>
            <person name="Alanjary M."/>
            <person name="Sales-Ortells H."/>
            <person name="Goodfellow M."/>
            <person name="Bull A.T."/>
            <person name="Kalinowski J."/>
            <person name="Ziemert N."/>
        </authorList>
    </citation>
    <scope>NUCLEOTIDE SEQUENCE [LARGE SCALE GENOMIC DNA]</scope>
    <source>
        <strain evidence="3">H5</strain>
    </source>
</reference>
<feature type="compositionally biased region" description="Polar residues" evidence="1">
    <location>
        <begin position="115"/>
        <end position="127"/>
    </location>
</feature>
<sequence>MGLSEQKRLGRFVRRARRIEALSLVQDKQVLQQLLEDNIRAEIPEDGSDITLRMALPENEEVFESLAARVRPLLVKTESILLPPAHRRSARDRPGVRALGHDVGGLRRFAAGARPTSTRSSCSPLTR</sequence>
<evidence type="ECO:0000313" key="2">
    <source>
        <dbReference type="EMBL" id="OXM60959.1"/>
    </source>
</evidence>
<accession>A0A229SQN3</accession>
<dbReference type="EMBL" id="NMUL01000051">
    <property type="protein sequence ID" value="OXM60959.1"/>
    <property type="molecule type" value="Genomic_DNA"/>
</dbReference>
<proteinExistence type="predicted"/>
<evidence type="ECO:0000256" key="1">
    <source>
        <dbReference type="SAM" id="MobiDB-lite"/>
    </source>
</evidence>
<gene>
    <name evidence="2" type="ORF">CF165_39875</name>
</gene>
<comment type="caution">
    <text evidence="2">The sequence shown here is derived from an EMBL/GenBank/DDBJ whole genome shotgun (WGS) entry which is preliminary data.</text>
</comment>
<organism evidence="2 3">
    <name type="scientific">Amycolatopsis vastitatis</name>
    <dbReference type="NCBI Taxonomy" id="1905142"/>
    <lineage>
        <taxon>Bacteria</taxon>
        <taxon>Bacillati</taxon>
        <taxon>Actinomycetota</taxon>
        <taxon>Actinomycetes</taxon>
        <taxon>Pseudonocardiales</taxon>
        <taxon>Pseudonocardiaceae</taxon>
        <taxon>Amycolatopsis</taxon>
    </lineage>
</organism>
<feature type="region of interest" description="Disordered" evidence="1">
    <location>
        <begin position="107"/>
        <end position="127"/>
    </location>
</feature>
<name>A0A229SQN3_9PSEU</name>
<evidence type="ECO:0000313" key="3">
    <source>
        <dbReference type="Proteomes" id="UP000215199"/>
    </source>
</evidence>
<keyword evidence="3" id="KW-1185">Reference proteome</keyword>
<dbReference type="RefSeq" id="WP_093952776.1">
    <property type="nucleotide sequence ID" value="NZ_NMUL01000051.1"/>
</dbReference>